<sequence length="136" mass="14750">MTPCIGYFSDELRALAHASEGALTMDGDAAGDFEAIFYPPTGALEVIVKAPTVSIAWEYLFIEDVPVSDREVADRLLAICDGILAGTASSHRSGLPICRRIETAVSLKTRGLDTVWRDRSTVFFDFGHANQASRKA</sequence>
<dbReference type="AlphaFoldDB" id="A0A4Y9RPM2"/>
<dbReference type="EMBL" id="SPVH01000007">
    <property type="protein sequence ID" value="TFW10832.1"/>
    <property type="molecule type" value="Genomic_DNA"/>
</dbReference>
<comment type="caution">
    <text evidence="1">The sequence shown here is derived from an EMBL/GenBank/DDBJ whole genome shotgun (WGS) entry which is preliminary data.</text>
</comment>
<proteinExistence type="predicted"/>
<gene>
    <name evidence="1" type="ORF">EGY25_14040</name>
</gene>
<dbReference type="Proteomes" id="UP000298216">
    <property type="component" value="Unassembled WGS sequence"/>
</dbReference>
<accession>A0A4Y9RPM2</accession>
<evidence type="ECO:0000313" key="2">
    <source>
        <dbReference type="Proteomes" id="UP000298216"/>
    </source>
</evidence>
<protein>
    <submittedName>
        <fullName evidence="1">Uncharacterized protein</fullName>
    </submittedName>
</protein>
<dbReference type="RefSeq" id="WP_135195662.1">
    <property type="nucleotide sequence ID" value="NZ_SPVH01000007.1"/>
</dbReference>
<reference evidence="1 2" key="1">
    <citation type="submission" date="2019-03" db="EMBL/GenBank/DDBJ databases">
        <title>Draft genome of Brevundimonas sp. a heavy metal resistant soil bacteria.</title>
        <authorList>
            <person name="Soto J."/>
        </authorList>
    </citation>
    <scope>NUCLEOTIDE SEQUENCE [LARGE SCALE GENOMIC DNA]</scope>
    <source>
        <strain evidence="1 2">B-10</strain>
    </source>
</reference>
<name>A0A4Y9RPM2_9CAUL</name>
<keyword evidence="2" id="KW-1185">Reference proteome</keyword>
<organism evidence="1 2">
    <name type="scientific">Brevundimonas intermedia</name>
    <dbReference type="NCBI Taxonomy" id="74315"/>
    <lineage>
        <taxon>Bacteria</taxon>
        <taxon>Pseudomonadati</taxon>
        <taxon>Pseudomonadota</taxon>
        <taxon>Alphaproteobacteria</taxon>
        <taxon>Caulobacterales</taxon>
        <taxon>Caulobacteraceae</taxon>
        <taxon>Brevundimonas</taxon>
    </lineage>
</organism>
<evidence type="ECO:0000313" key="1">
    <source>
        <dbReference type="EMBL" id="TFW10832.1"/>
    </source>
</evidence>